<evidence type="ECO:0000313" key="1">
    <source>
        <dbReference type="WBParaSite" id="maker-PairedContig_3285-snap-gene-0.18-mRNA-1"/>
    </source>
</evidence>
<dbReference type="AlphaFoldDB" id="A0A1I8ENV0"/>
<protein>
    <submittedName>
        <fullName evidence="1">Uncharacterized protein</fullName>
    </submittedName>
</protein>
<accession>A0A1I8ENV0</accession>
<dbReference type="WBParaSite" id="maker-PairedContig_3285-snap-gene-0.18-mRNA-1">
    <property type="protein sequence ID" value="maker-PairedContig_3285-snap-gene-0.18-mRNA-1"/>
    <property type="gene ID" value="maker-PairedContig_3285-snap-gene-0.18"/>
</dbReference>
<dbReference type="InterPro" id="IPR029021">
    <property type="entry name" value="Prot-tyrosine_phosphatase-like"/>
</dbReference>
<organism evidence="1">
    <name type="scientific">Wuchereria bancrofti</name>
    <dbReference type="NCBI Taxonomy" id="6293"/>
    <lineage>
        <taxon>Eukaryota</taxon>
        <taxon>Metazoa</taxon>
        <taxon>Ecdysozoa</taxon>
        <taxon>Nematoda</taxon>
        <taxon>Chromadorea</taxon>
        <taxon>Rhabditida</taxon>
        <taxon>Spirurina</taxon>
        <taxon>Spiruromorpha</taxon>
        <taxon>Filarioidea</taxon>
        <taxon>Onchocercidae</taxon>
        <taxon>Wuchereria</taxon>
    </lineage>
</organism>
<proteinExistence type="predicted"/>
<dbReference type="SUPFAM" id="SSF52799">
    <property type="entry name" value="(Phosphotyrosine protein) phosphatases II"/>
    <property type="match status" value="1"/>
</dbReference>
<name>A0A1I8ENV0_WUCBA</name>
<sequence>MLRCILEEMMKVSSASGRFNFEMRQLNHFVFPPSLKCRLSIIKREVRQSLANESERIDDGLIDRCVEVGVGAVGTSSPVQLIGVAYNLYKQQLEPTPTKKIREVVSETKCADLDEWKEKAYATFAAIPPVKVDVKIVLQDLYIASLRSLTYSDFHMLKEKDIDCLVVYSEFLDFGFDLKNLLPLFDDETMIIIQNPSVLSISMDVFARMHKWRCKESRICVACDTDGLTISGLIVARYLSLSTRCSHEDAIKAVKISHESFFPLPYAQGDFLSAEFEEEEADQFELQAPSSDSKKNFDRCMLQNCIRVYGKSL</sequence>
<reference evidence="1" key="1">
    <citation type="submission" date="2016-11" db="UniProtKB">
        <authorList>
            <consortium name="WormBaseParasite"/>
        </authorList>
    </citation>
    <scope>IDENTIFICATION</scope>
    <source>
        <strain evidence="1">pt0022</strain>
    </source>
</reference>